<feature type="transmembrane region" description="Helical" evidence="7">
    <location>
        <begin position="132"/>
        <end position="157"/>
    </location>
</feature>
<dbReference type="PANTHER" id="PTHR43163:SF6">
    <property type="entry name" value="DIPEPTIDE TRANSPORT SYSTEM PERMEASE PROTEIN DPPB-RELATED"/>
    <property type="match status" value="1"/>
</dbReference>
<dbReference type="InterPro" id="IPR035906">
    <property type="entry name" value="MetI-like_sf"/>
</dbReference>
<dbReference type="Pfam" id="PF19300">
    <property type="entry name" value="BPD_transp_1_N"/>
    <property type="match status" value="1"/>
</dbReference>
<keyword evidence="10" id="KW-1185">Reference proteome</keyword>
<evidence type="ECO:0000256" key="2">
    <source>
        <dbReference type="ARBA" id="ARBA00022448"/>
    </source>
</evidence>
<dbReference type="PROSITE" id="PS50928">
    <property type="entry name" value="ABC_TM1"/>
    <property type="match status" value="1"/>
</dbReference>
<evidence type="ECO:0000256" key="1">
    <source>
        <dbReference type="ARBA" id="ARBA00004651"/>
    </source>
</evidence>
<name>A0ABU9DFU0_9BACL</name>
<dbReference type="Gene3D" id="1.10.3720.10">
    <property type="entry name" value="MetI-like"/>
    <property type="match status" value="1"/>
</dbReference>
<keyword evidence="2 7" id="KW-0813">Transport</keyword>
<dbReference type="Pfam" id="PF00528">
    <property type="entry name" value="BPD_transp_1"/>
    <property type="match status" value="1"/>
</dbReference>
<dbReference type="PANTHER" id="PTHR43163">
    <property type="entry name" value="DIPEPTIDE TRANSPORT SYSTEM PERMEASE PROTEIN DPPB-RELATED"/>
    <property type="match status" value="1"/>
</dbReference>
<keyword evidence="4 7" id="KW-0812">Transmembrane</keyword>
<dbReference type="EMBL" id="JBBPCC010000003">
    <property type="protein sequence ID" value="MEK8127745.1"/>
    <property type="molecule type" value="Genomic_DNA"/>
</dbReference>
<dbReference type="SUPFAM" id="SSF161098">
    <property type="entry name" value="MetI-like"/>
    <property type="match status" value="1"/>
</dbReference>
<keyword evidence="5 7" id="KW-1133">Transmembrane helix</keyword>
<gene>
    <name evidence="9" type="ORF">WMW72_07420</name>
</gene>
<evidence type="ECO:0000256" key="5">
    <source>
        <dbReference type="ARBA" id="ARBA00022989"/>
    </source>
</evidence>
<accession>A0ABU9DFU0</accession>
<evidence type="ECO:0000313" key="10">
    <source>
        <dbReference type="Proteomes" id="UP001469365"/>
    </source>
</evidence>
<feature type="transmembrane region" description="Helical" evidence="7">
    <location>
        <begin position="177"/>
        <end position="196"/>
    </location>
</feature>
<dbReference type="RefSeq" id="WP_341414909.1">
    <property type="nucleotide sequence ID" value="NZ_JBBPCC010000003.1"/>
</dbReference>
<sequence>MGGYIVRRLLSLIPVLAVVAIIIFFLVHLTPGNPAAVMLGNEATAGEVEELRKRLALDRPLYEQFGQWLLGILSGNLGQSYFLHVPVSSAFVEHLAPTLSLALLSQTIAIGLALFLGIWAARRRGTRVDEAVMGFSMLGISIPSFLLGSLAVLLFAVKLKWLPVAGYQPISAGLWNHLKYLLLPSLVLGVIQAAFLTRMTRSSLLDTLSENFIKTAKAKGVRERGIVYGHALRNAFIPILTVIGESFGSLITGAAVIETLFNIPGVGQLVVTSISRRDYAMIQGSVLIITLVYVLVNLAVDLLYGVVDPRIRLNKKSS</sequence>
<protein>
    <submittedName>
        <fullName evidence="9">ABC transporter permease</fullName>
    </submittedName>
</protein>
<organism evidence="9 10">
    <name type="scientific">Paenibacillus filicis</name>
    <dbReference type="NCBI Taxonomy" id="669464"/>
    <lineage>
        <taxon>Bacteria</taxon>
        <taxon>Bacillati</taxon>
        <taxon>Bacillota</taxon>
        <taxon>Bacilli</taxon>
        <taxon>Bacillales</taxon>
        <taxon>Paenibacillaceae</taxon>
        <taxon>Paenibacillus</taxon>
    </lineage>
</organism>
<comment type="similarity">
    <text evidence="7">Belongs to the binding-protein-dependent transport system permease family.</text>
</comment>
<dbReference type="Proteomes" id="UP001469365">
    <property type="component" value="Unassembled WGS sequence"/>
</dbReference>
<evidence type="ECO:0000256" key="6">
    <source>
        <dbReference type="ARBA" id="ARBA00023136"/>
    </source>
</evidence>
<dbReference type="InterPro" id="IPR000515">
    <property type="entry name" value="MetI-like"/>
</dbReference>
<dbReference type="InterPro" id="IPR045621">
    <property type="entry name" value="BPD_transp_1_N"/>
</dbReference>
<evidence type="ECO:0000259" key="8">
    <source>
        <dbReference type="PROSITE" id="PS50928"/>
    </source>
</evidence>
<evidence type="ECO:0000313" key="9">
    <source>
        <dbReference type="EMBL" id="MEK8127745.1"/>
    </source>
</evidence>
<comment type="caution">
    <text evidence="9">The sequence shown here is derived from an EMBL/GenBank/DDBJ whole genome shotgun (WGS) entry which is preliminary data.</text>
</comment>
<evidence type="ECO:0000256" key="4">
    <source>
        <dbReference type="ARBA" id="ARBA00022692"/>
    </source>
</evidence>
<keyword evidence="6 7" id="KW-0472">Membrane</keyword>
<keyword evidence="3" id="KW-1003">Cell membrane</keyword>
<feature type="transmembrane region" description="Helical" evidence="7">
    <location>
        <begin position="9"/>
        <end position="29"/>
    </location>
</feature>
<feature type="domain" description="ABC transmembrane type-1" evidence="8">
    <location>
        <begin position="95"/>
        <end position="304"/>
    </location>
</feature>
<proteinExistence type="inferred from homology"/>
<feature type="transmembrane region" description="Helical" evidence="7">
    <location>
        <begin position="99"/>
        <end position="120"/>
    </location>
</feature>
<feature type="transmembrane region" description="Helical" evidence="7">
    <location>
        <begin position="286"/>
        <end position="307"/>
    </location>
</feature>
<dbReference type="CDD" id="cd06261">
    <property type="entry name" value="TM_PBP2"/>
    <property type="match status" value="1"/>
</dbReference>
<reference evidence="9 10" key="1">
    <citation type="submission" date="2024-04" db="EMBL/GenBank/DDBJ databases">
        <title>draft genome sequnece of Paenibacillus filicis.</title>
        <authorList>
            <person name="Kim D.-U."/>
        </authorList>
    </citation>
    <scope>NUCLEOTIDE SEQUENCE [LARGE SCALE GENOMIC DNA]</scope>
    <source>
        <strain evidence="9 10">KACC14197</strain>
    </source>
</reference>
<comment type="subcellular location">
    <subcellularLocation>
        <location evidence="1 7">Cell membrane</location>
        <topology evidence="1 7">Multi-pass membrane protein</topology>
    </subcellularLocation>
</comment>
<evidence type="ECO:0000256" key="3">
    <source>
        <dbReference type="ARBA" id="ARBA00022475"/>
    </source>
</evidence>
<evidence type="ECO:0000256" key="7">
    <source>
        <dbReference type="RuleBase" id="RU363032"/>
    </source>
</evidence>